<dbReference type="OrthoDB" id="9766459at2"/>
<proteinExistence type="predicted"/>
<dbReference type="STRING" id="709015.GCA_000472485_00720"/>
<feature type="domain" description="PAS" evidence="7">
    <location>
        <begin position="152"/>
        <end position="198"/>
    </location>
</feature>
<sequence length="652" mass="73941">MNVEPDAVSSYSPSETTLDQYRILVESIADYAIFLLDTTGHVVTWNTGARQVEQYEAEEIIGKHFSVFYTAEDKATDSAAKELAEAKIRGRYEDEGWRVKKDGSVFWSNVVIAPVYNPDAELSGYSVVVRDLSEKKKEDDDLYRAYQELKESEERFRLLIEGVTDYAILMLDPAGNVATWNEGARRMKGYEAEEIIGKYFSKFYNRESILQGFPDHELRQAKANGSFEDNGWRYRKDGTAFWANTVLTAIYNADKELIGFSKITRDLTEKLRMEQQLFQINEELKESEEKSRLLIDSVKDYAILMLNPEGIVMSWNVGAERIKGYAAKEIIGRHFSTFYTREAIEKGFPQYELRKALEFGHFEDEGWRIRKGGNAFWANVVITPVYNSDNRLLGFAKITRDLTERRRNEELMLKNKELVKINNELDNFVYAASHDLKAPITNLEGLLTALEEDLGQDRGKHEAILRLMEGSIGKLKDVIADLSDVTKLNHAEATAESVHIPGLLEEIKGSLDPMLKRSKAEIAIEDLAFDRLSYPRKNLRSILFNLVSNAVKYSDPQRKPIIKISSSITSDGDYVLSVADNGLGVAPRQVGKIFSLFKRAHGHVEGSGIGLYLVKRILDNSGDSIMVDSKEGVGSTFRVYFKQQDTPAEVKK</sequence>
<feature type="domain" description="PAS" evidence="7">
    <location>
        <begin position="287"/>
        <end position="360"/>
    </location>
</feature>
<feature type="domain" description="PAS" evidence="7">
    <location>
        <begin position="17"/>
        <end position="87"/>
    </location>
</feature>
<dbReference type="KEGG" id="pact:CA264_03630"/>
<dbReference type="SUPFAM" id="SSF55874">
    <property type="entry name" value="ATPase domain of HSP90 chaperone/DNA topoisomerase II/histidine kinase"/>
    <property type="match status" value="1"/>
</dbReference>
<dbReference type="Gene3D" id="3.30.565.10">
    <property type="entry name" value="Histidine kinase-like ATPase, C-terminal domain"/>
    <property type="match status" value="1"/>
</dbReference>
<dbReference type="PRINTS" id="PR00344">
    <property type="entry name" value="BCTRLSENSOR"/>
</dbReference>
<evidence type="ECO:0000256" key="3">
    <source>
        <dbReference type="ARBA" id="ARBA00022553"/>
    </source>
</evidence>
<evidence type="ECO:0000259" key="6">
    <source>
        <dbReference type="PROSITE" id="PS50109"/>
    </source>
</evidence>
<evidence type="ECO:0000313" key="9">
    <source>
        <dbReference type="EMBL" id="ARS34608.1"/>
    </source>
</evidence>
<keyword evidence="10" id="KW-1185">Reference proteome</keyword>
<dbReference type="SMART" id="SM00086">
    <property type="entry name" value="PAC"/>
    <property type="match status" value="3"/>
</dbReference>
<evidence type="ECO:0000313" key="10">
    <source>
        <dbReference type="Proteomes" id="UP000266292"/>
    </source>
</evidence>
<dbReference type="SUPFAM" id="SSF55785">
    <property type="entry name" value="PYP-like sensor domain (PAS domain)"/>
    <property type="match status" value="3"/>
</dbReference>
<dbReference type="Proteomes" id="UP000266292">
    <property type="component" value="Chromosome"/>
</dbReference>
<dbReference type="GO" id="GO:0000155">
    <property type="term" value="F:phosphorelay sensor kinase activity"/>
    <property type="evidence" value="ECO:0007669"/>
    <property type="project" value="InterPro"/>
</dbReference>
<dbReference type="EC" id="2.7.13.3" evidence="2"/>
<dbReference type="SMART" id="SM00091">
    <property type="entry name" value="PAS"/>
    <property type="match status" value="3"/>
</dbReference>
<dbReference type="SUPFAM" id="SSF47384">
    <property type="entry name" value="Homodimeric domain of signal transducing histidine kinase"/>
    <property type="match status" value="1"/>
</dbReference>
<evidence type="ECO:0000256" key="4">
    <source>
        <dbReference type="ARBA" id="ARBA00022679"/>
    </source>
</evidence>
<dbReference type="InterPro" id="IPR035965">
    <property type="entry name" value="PAS-like_dom_sf"/>
</dbReference>
<dbReference type="AlphaFoldDB" id="A0A1X9YNZ1"/>
<dbReference type="InterPro" id="IPR036097">
    <property type="entry name" value="HisK_dim/P_sf"/>
</dbReference>
<dbReference type="InterPro" id="IPR003594">
    <property type="entry name" value="HATPase_dom"/>
</dbReference>
<dbReference type="EMBL" id="CP021235">
    <property type="protein sequence ID" value="ARS34608.1"/>
    <property type="molecule type" value="Genomic_DNA"/>
</dbReference>
<dbReference type="InterPro" id="IPR001610">
    <property type="entry name" value="PAC"/>
</dbReference>
<dbReference type="InterPro" id="IPR005467">
    <property type="entry name" value="His_kinase_dom"/>
</dbReference>
<dbReference type="InterPro" id="IPR004358">
    <property type="entry name" value="Sig_transdc_His_kin-like_C"/>
</dbReference>
<dbReference type="PROSITE" id="PS50109">
    <property type="entry name" value="HIS_KIN"/>
    <property type="match status" value="1"/>
</dbReference>
<keyword evidence="5 9" id="KW-0418">Kinase</keyword>
<dbReference type="PROSITE" id="PS50113">
    <property type="entry name" value="PAC"/>
    <property type="match status" value="3"/>
</dbReference>
<dbReference type="Gene3D" id="1.10.287.130">
    <property type="match status" value="1"/>
</dbReference>
<dbReference type="InterPro" id="IPR003661">
    <property type="entry name" value="HisK_dim/P_dom"/>
</dbReference>
<protein>
    <recommendedName>
        <fullName evidence="2">histidine kinase</fullName>
        <ecNumber evidence="2">2.7.13.3</ecNumber>
    </recommendedName>
</protein>
<evidence type="ECO:0000256" key="5">
    <source>
        <dbReference type="ARBA" id="ARBA00022777"/>
    </source>
</evidence>
<evidence type="ECO:0000259" key="7">
    <source>
        <dbReference type="PROSITE" id="PS50112"/>
    </source>
</evidence>
<reference evidence="10" key="1">
    <citation type="submission" date="2017-05" db="EMBL/GenBank/DDBJ databases">
        <authorList>
            <person name="Ray J."/>
            <person name="Price M."/>
            <person name="Deutschbauer A."/>
        </authorList>
    </citation>
    <scope>NUCLEOTIDE SEQUENCE [LARGE SCALE GENOMIC DNA]</scope>
    <source>
        <strain evidence="10">DSM 19842</strain>
    </source>
</reference>
<dbReference type="RefSeq" id="WP_025604686.1">
    <property type="nucleotide sequence ID" value="NZ_CP021235.1"/>
</dbReference>
<dbReference type="Gene3D" id="3.30.450.20">
    <property type="entry name" value="PAS domain"/>
    <property type="match status" value="3"/>
</dbReference>
<evidence type="ECO:0000259" key="8">
    <source>
        <dbReference type="PROSITE" id="PS50113"/>
    </source>
</evidence>
<gene>
    <name evidence="9" type="ORF">CA264_03630</name>
</gene>
<feature type="domain" description="PAC" evidence="8">
    <location>
        <begin position="92"/>
        <end position="144"/>
    </location>
</feature>
<dbReference type="CDD" id="cd00082">
    <property type="entry name" value="HisKA"/>
    <property type="match status" value="1"/>
</dbReference>
<dbReference type="InterPro" id="IPR000014">
    <property type="entry name" value="PAS"/>
</dbReference>
<dbReference type="CDD" id="cd00130">
    <property type="entry name" value="PAS"/>
    <property type="match status" value="3"/>
</dbReference>
<keyword evidence="4" id="KW-0808">Transferase</keyword>
<dbReference type="PANTHER" id="PTHR43304">
    <property type="entry name" value="PHYTOCHROME-LIKE PROTEIN CPH1"/>
    <property type="match status" value="1"/>
</dbReference>
<organism evidence="9 10">
    <name type="scientific">Pontibacter actiniarum</name>
    <dbReference type="NCBI Taxonomy" id="323450"/>
    <lineage>
        <taxon>Bacteria</taxon>
        <taxon>Pseudomonadati</taxon>
        <taxon>Bacteroidota</taxon>
        <taxon>Cytophagia</taxon>
        <taxon>Cytophagales</taxon>
        <taxon>Hymenobacteraceae</taxon>
        <taxon>Pontibacter</taxon>
    </lineage>
</organism>
<comment type="catalytic activity">
    <reaction evidence="1">
        <text>ATP + protein L-histidine = ADP + protein N-phospho-L-histidine.</text>
        <dbReference type="EC" id="2.7.13.3"/>
    </reaction>
</comment>
<dbReference type="Pfam" id="PF02518">
    <property type="entry name" value="HATPase_c"/>
    <property type="match status" value="1"/>
</dbReference>
<dbReference type="InterPro" id="IPR036890">
    <property type="entry name" value="HATPase_C_sf"/>
</dbReference>
<name>A0A1X9YNZ1_9BACT</name>
<keyword evidence="3" id="KW-0597">Phosphoprotein</keyword>
<evidence type="ECO:0000256" key="1">
    <source>
        <dbReference type="ARBA" id="ARBA00000085"/>
    </source>
</evidence>
<feature type="domain" description="PAC" evidence="8">
    <location>
        <begin position="362"/>
        <end position="414"/>
    </location>
</feature>
<dbReference type="Pfam" id="PF13426">
    <property type="entry name" value="PAS_9"/>
    <property type="match status" value="3"/>
</dbReference>
<accession>A0A1X9YNZ1</accession>
<dbReference type="SMART" id="SM00387">
    <property type="entry name" value="HATPase_c"/>
    <property type="match status" value="1"/>
</dbReference>
<feature type="domain" description="PAC" evidence="8">
    <location>
        <begin position="225"/>
        <end position="279"/>
    </location>
</feature>
<evidence type="ECO:0000256" key="2">
    <source>
        <dbReference type="ARBA" id="ARBA00012438"/>
    </source>
</evidence>
<dbReference type="PROSITE" id="PS50112">
    <property type="entry name" value="PAS"/>
    <property type="match status" value="3"/>
</dbReference>
<dbReference type="SMART" id="SM00388">
    <property type="entry name" value="HisKA"/>
    <property type="match status" value="1"/>
</dbReference>
<dbReference type="PANTHER" id="PTHR43304:SF1">
    <property type="entry name" value="PAC DOMAIN-CONTAINING PROTEIN"/>
    <property type="match status" value="1"/>
</dbReference>
<dbReference type="NCBIfam" id="TIGR00229">
    <property type="entry name" value="sensory_box"/>
    <property type="match status" value="3"/>
</dbReference>
<feature type="domain" description="Histidine kinase" evidence="6">
    <location>
        <begin position="431"/>
        <end position="645"/>
    </location>
</feature>
<dbReference type="InterPro" id="IPR000700">
    <property type="entry name" value="PAS-assoc_C"/>
</dbReference>
<dbReference type="InterPro" id="IPR052162">
    <property type="entry name" value="Sensor_kinase/Photoreceptor"/>
</dbReference>